<organism evidence="1 2">
    <name type="scientific">candidate division WWE3 bacterium RIFOXYC1_FULL_39_7</name>
    <dbReference type="NCBI Taxonomy" id="1802643"/>
    <lineage>
        <taxon>Bacteria</taxon>
        <taxon>Katanobacteria</taxon>
    </lineage>
</organism>
<gene>
    <name evidence="1" type="ORF">A2415_01210</name>
</gene>
<dbReference type="GO" id="GO:0032259">
    <property type="term" value="P:methylation"/>
    <property type="evidence" value="ECO:0007669"/>
    <property type="project" value="UniProtKB-KW"/>
</dbReference>
<dbReference type="InterPro" id="IPR002052">
    <property type="entry name" value="DNA_methylase_N6_adenine_CS"/>
</dbReference>
<keyword evidence="1" id="KW-0489">Methyltransferase</keyword>
<reference evidence="1 2" key="1">
    <citation type="journal article" date="2016" name="Nat. Commun.">
        <title>Thousands of microbial genomes shed light on interconnected biogeochemical processes in an aquifer system.</title>
        <authorList>
            <person name="Anantharaman K."/>
            <person name="Brown C.T."/>
            <person name="Hug L.A."/>
            <person name="Sharon I."/>
            <person name="Castelle C.J."/>
            <person name="Probst A.J."/>
            <person name="Thomas B.C."/>
            <person name="Singh A."/>
            <person name="Wilkins M.J."/>
            <person name="Karaoz U."/>
            <person name="Brodie E.L."/>
            <person name="Williams K.H."/>
            <person name="Hubbard S.S."/>
            <person name="Banfield J.F."/>
        </authorList>
    </citation>
    <scope>NUCLEOTIDE SEQUENCE [LARGE SCALE GENOMIC DNA]</scope>
</reference>
<dbReference type="PROSITE" id="PS00092">
    <property type="entry name" value="N6_MTASE"/>
    <property type="match status" value="1"/>
</dbReference>
<evidence type="ECO:0000313" key="2">
    <source>
        <dbReference type="Proteomes" id="UP000179113"/>
    </source>
</evidence>
<dbReference type="Pfam" id="PF13651">
    <property type="entry name" value="EcoRI_methylase"/>
    <property type="match status" value="1"/>
</dbReference>
<proteinExistence type="predicted"/>
<dbReference type="InterPro" id="IPR025247">
    <property type="entry name" value="EcoRI-like_methylase"/>
</dbReference>
<accession>A0A1F4WGS7</accession>
<sequence>MSSKSLNKNLRNASKAKKDEFYTQLTDIEKELRHYKEQFNNKIVYCNCDDPFESNFFKYFASNFNALKLKQLITTSYKPSPIANTQIGLFGEEKQPEPVKWRPKVTANKFVINEVHDIDGDGAFDLRDISEQLRANKNNEWSPLSSDGDFRSIECIELLKQADIVVTNPPFSLFREYLAQLMEYKKKFLILGDQNNITKKDIFKYIKENGLWLGYDNGGTKWFQVPDDYDIATESRKKVVNGVKYFSMGRILWFTNLDTTKRHENMVLYKKYTPEEFPRYDNYNAINIDKVSEIPMNYNGFMGVPITFVDKYNPEQFELLGIMNTGEENVGIRYKGTPHGRPLVNSVEKYLRILIKAKNKNEN</sequence>
<dbReference type="AlphaFoldDB" id="A0A1F4WGS7"/>
<evidence type="ECO:0000313" key="1">
    <source>
        <dbReference type="EMBL" id="OGC68612.1"/>
    </source>
</evidence>
<name>A0A1F4WGS7_UNCKA</name>
<dbReference type="GO" id="GO:0003676">
    <property type="term" value="F:nucleic acid binding"/>
    <property type="evidence" value="ECO:0007669"/>
    <property type="project" value="InterPro"/>
</dbReference>
<dbReference type="Proteomes" id="UP000179113">
    <property type="component" value="Unassembled WGS sequence"/>
</dbReference>
<dbReference type="EMBL" id="MEWA01000038">
    <property type="protein sequence ID" value="OGC68612.1"/>
    <property type="molecule type" value="Genomic_DNA"/>
</dbReference>
<comment type="caution">
    <text evidence="1">The sequence shown here is derived from an EMBL/GenBank/DDBJ whole genome shotgun (WGS) entry which is preliminary data.</text>
</comment>
<dbReference type="GO" id="GO:0008168">
    <property type="term" value="F:methyltransferase activity"/>
    <property type="evidence" value="ECO:0007669"/>
    <property type="project" value="UniProtKB-KW"/>
</dbReference>
<keyword evidence="1" id="KW-0808">Transferase</keyword>
<protein>
    <submittedName>
        <fullName evidence="1">Modification methylase</fullName>
    </submittedName>
</protein>